<evidence type="ECO:0000256" key="6">
    <source>
        <dbReference type="ARBA" id="ARBA00022884"/>
    </source>
</evidence>
<dbReference type="RefSeq" id="WP_022389857.1">
    <property type="nucleotide sequence ID" value="NZ_CAUAJF010000086.1"/>
</dbReference>
<accession>A0A354M276</accession>
<evidence type="ECO:0000256" key="8">
    <source>
        <dbReference type="NCBIfam" id="TIGR00188"/>
    </source>
</evidence>
<gene>
    <name evidence="7 10" type="primary">rnpA</name>
    <name evidence="10" type="ORF">DDY73_06375</name>
</gene>
<dbReference type="InterPro" id="IPR000100">
    <property type="entry name" value="RNase_P"/>
</dbReference>
<proteinExistence type="inferred from homology"/>
<sequence length="141" mass="16645">MANFKLTQAERLCGKKRIDALFTSGNSFIVYPYRIVYRSVSDTDNVPVSMFVSIPKKRFKRAVKRNLIRRRIKEAYRKNKHILTDTLQSQETALDMAILYLDREILDYQTLEKKLKDLLQKLKEKVCKESCEKNRPKPNDS</sequence>
<dbReference type="InterPro" id="IPR020568">
    <property type="entry name" value="Ribosomal_Su5_D2-typ_SF"/>
</dbReference>
<dbReference type="GO" id="GO:0004526">
    <property type="term" value="F:ribonuclease P activity"/>
    <property type="evidence" value="ECO:0007669"/>
    <property type="project" value="UniProtKB-UniRule"/>
</dbReference>
<dbReference type="Gene3D" id="3.30.230.10">
    <property type="match status" value="1"/>
</dbReference>
<dbReference type="GO" id="GO:0001682">
    <property type="term" value="P:tRNA 5'-leader removal"/>
    <property type="evidence" value="ECO:0007669"/>
    <property type="project" value="UniProtKB-UniRule"/>
</dbReference>
<reference evidence="10 11" key="1">
    <citation type="journal article" date="2018" name="Nat. Biotechnol.">
        <title>A standardized bacterial taxonomy based on genome phylogeny substantially revises the tree of life.</title>
        <authorList>
            <person name="Parks D.H."/>
            <person name="Chuvochina M."/>
            <person name="Waite D.W."/>
            <person name="Rinke C."/>
            <person name="Skarshewski A."/>
            <person name="Chaumeil P.A."/>
            <person name="Hugenholtz P."/>
        </authorList>
    </citation>
    <scope>NUCLEOTIDE SEQUENCE [LARGE SCALE GENOMIC DNA]</scope>
    <source>
        <strain evidence="10">UBA11482</strain>
    </source>
</reference>
<dbReference type="Proteomes" id="UP000262954">
    <property type="component" value="Unassembled WGS sequence"/>
</dbReference>
<dbReference type="InterPro" id="IPR020539">
    <property type="entry name" value="RNase_P_CS"/>
</dbReference>
<evidence type="ECO:0000256" key="7">
    <source>
        <dbReference type="HAMAP-Rule" id="MF_00227"/>
    </source>
</evidence>
<keyword evidence="6 7" id="KW-0694">RNA-binding</keyword>
<keyword evidence="4 7" id="KW-0255">Endonuclease</keyword>
<keyword evidence="9" id="KW-0175">Coiled coil</keyword>
<evidence type="ECO:0000256" key="3">
    <source>
        <dbReference type="ARBA" id="ARBA00022722"/>
    </source>
</evidence>
<comment type="similarity">
    <text evidence="7">Belongs to the RnpA family.</text>
</comment>
<comment type="function">
    <text evidence="1 7">RNaseP catalyzes the removal of the 5'-leader sequence from pre-tRNA to produce the mature 5'-terminus. It can also cleave other RNA substrates such as 4.5S RNA. The protein component plays an auxiliary but essential role in vivo by binding to the 5'-leader sequence and broadening the substrate specificity of the ribozyme.</text>
</comment>
<dbReference type="HAMAP" id="MF_00227">
    <property type="entry name" value="RNase_P"/>
    <property type="match status" value="1"/>
</dbReference>
<dbReference type="SUPFAM" id="SSF54211">
    <property type="entry name" value="Ribosomal protein S5 domain 2-like"/>
    <property type="match status" value="1"/>
</dbReference>
<dbReference type="GO" id="GO:0030677">
    <property type="term" value="C:ribonuclease P complex"/>
    <property type="evidence" value="ECO:0007669"/>
    <property type="project" value="TreeGrafter"/>
</dbReference>
<evidence type="ECO:0000313" key="11">
    <source>
        <dbReference type="Proteomes" id="UP000262954"/>
    </source>
</evidence>
<keyword evidence="3 7" id="KW-0540">Nuclease</keyword>
<dbReference type="Pfam" id="PF00825">
    <property type="entry name" value="Ribonuclease_P"/>
    <property type="match status" value="1"/>
</dbReference>
<evidence type="ECO:0000256" key="2">
    <source>
        <dbReference type="ARBA" id="ARBA00022694"/>
    </source>
</evidence>
<dbReference type="EC" id="3.1.26.5" evidence="7 8"/>
<dbReference type="PANTHER" id="PTHR33992">
    <property type="entry name" value="RIBONUCLEASE P PROTEIN COMPONENT"/>
    <property type="match status" value="1"/>
</dbReference>
<protein>
    <recommendedName>
        <fullName evidence="7 8">Ribonuclease P protein component</fullName>
        <shortName evidence="7">RNase P protein</shortName>
        <shortName evidence="7">RNaseP protein</shortName>
        <ecNumber evidence="7 8">3.1.26.5</ecNumber>
    </recommendedName>
    <alternativeName>
        <fullName evidence="7">Protein C5</fullName>
    </alternativeName>
</protein>
<comment type="subunit">
    <text evidence="7">Consists of a catalytic RNA component (M1 or rnpB) and a protein subunit.</text>
</comment>
<keyword evidence="5 7" id="KW-0378">Hydrolase</keyword>
<evidence type="ECO:0000256" key="1">
    <source>
        <dbReference type="ARBA" id="ARBA00002663"/>
    </source>
</evidence>
<keyword evidence="2 7" id="KW-0819">tRNA processing</keyword>
<dbReference type="GO" id="GO:0000049">
    <property type="term" value="F:tRNA binding"/>
    <property type="evidence" value="ECO:0007669"/>
    <property type="project" value="UniProtKB-UniRule"/>
</dbReference>
<feature type="coiled-coil region" evidence="9">
    <location>
        <begin position="101"/>
        <end position="128"/>
    </location>
</feature>
<dbReference type="AlphaFoldDB" id="A0A354M276"/>
<evidence type="ECO:0000256" key="4">
    <source>
        <dbReference type="ARBA" id="ARBA00022759"/>
    </source>
</evidence>
<dbReference type="NCBIfam" id="TIGR00188">
    <property type="entry name" value="rnpA"/>
    <property type="match status" value="1"/>
</dbReference>
<evidence type="ECO:0000256" key="9">
    <source>
        <dbReference type="SAM" id="Coils"/>
    </source>
</evidence>
<evidence type="ECO:0000313" key="10">
    <source>
        <dbReference type="EMBL" id="HBJ08615.1"/>
    </source>
</evidence>
<dbReference type="PANTHER" id="PTHR33992:SF1">
    <property type="entry name" value="RIBONUCLEASE P PROTEIN COMPONENT"/>
    <property type="match status" value="1"/>
</dbReference>
<comment type="caution">
    <text evidence="10">The sequence shown here is derived from an EMBL/GenBank/DDBJ whole genome shotgun (WGS) entry which is preliminary data.</text>
</comment>
<organism evidence="10 11">
    <name type="scientific">Coprobacter fastidiosus</name>
    <dbReference type="NCBI Taxonomy" id="1099853"/>
    <lineage>
        <taxon>Bacteria</taxon>
        <taxon>Pseudomonadati</taxon>
        <taxon>Bacteroidota</taxon>
        <taxon>Bacteroidia</taxon>
        <taxon>Bacteroidales</taxon>
        <taxon>Barnesiellaceae</taxon>
        <taxon>Coprobacter</taxon>
    </lineage>
</organism>
<dbReference type="InterPro" id="IPR014721">
    <property type="entry name" value="Ribsml_uS5_D2-typ_fold_subgr"/>
</dbReference>
<evidence type="ECO:0000256" key="5">
    <source>
        <dbReference type="ARBA" id="ARBA00022801"/>
    </source>
</evidence>
<name>A0A354M276_9BACT</name>
<dbReference type="EMBL" id="DNWC01000084">
    <property type="protein sequence ID" value="HBJ08615.1"/>
    <property type="molecule type" value="Genomic_DNA"/>
</dbReference>
<dbReference type="GO" id="GO:0042781">
    <property type="term" value="F:3'-tRNA processing endoribonuclease activity"/>
    <property type="evidence" value="ECO:0007669"/>
    <property type="project" value="TreeGrafter"/>
</dbReference>
<dbReference type="PROSITE" id="PS00648">
    <property type="entry name" value="RIBONUCLEASE_P"/>
    <property type="match status" value="1"/>
</dbReference>
<comment type="catalytic activity">
    <reaction evidence="7">
        <text>Endonucleolytic cleavage of RNA, removing 5'-extranucleotides from tRNA precursor.</text>
        <dbReference type="EC" id="3.1.26.5"/>
    </reaction>
</comment>